<sequence>MFRYHLQTLLCGIKTTCFCCLTLQRYGKYLKYANILATFFEKIMLKNVTH</sequence>
<protein>
    <submittedName>
        <fullName evidence="1">Uncharacterized protein</fullName>
    </submittedName>
</protein>
<dbReference type="EMBL" id="BK015022">
    <property type="protein sequence ID" value="DAD87578.1"/>
    <property type="molecule type" value="Genomic_DNA"/>
</dbReference>
<name>A0A8S5MZY2_9CAUD</name>
<proteinExistence type="predicted"/>
<evidence type="ECO:0000313" key="1">
    <source>
        <dbReference type="EMBL" id="DAD87578.1"/>
    </source>
</evidence>
<accession>A0A8S5MZY2</accession>
<reference evidence="1" key="1">
    <citation type="journal article" date="2021" name="Proc. Natl. Acad. Sci. U.S.A.">
        <title>A Catalog of Tens of Thousands of Viruses from Human Metagenomes Reveals Hidden Associations with Chronic Diseases.</title>
        <authorList>
            <person name="Tisza M.J."/>
            <person name="Buck C.B."/>
        </authorList>
    </citation>
    <scope>NUCLEOTIDE SEQUENCE</scope>
    <source>
        <strain evidence="1">CtAUQ2</strain>
    </source>
</reference>
<organism evidence="1">
    <name type="scientific">Siphoviridae sp. ctAUQ2</name>
    <dbReference type="NCBI Taxonomy" id="2826182"/>
    <lineage>
        <taxon>Viruses</taxon>
        <taxon>Duplodnaviria</taxon>
        <taxon>Heunggongvirae</taxon>
        <taxon>Uroviricota</taxon>
        <taxon>Caudoviricetes</taxon>
    </lineage>
</organism>